<feature type="compositionally biased region" description="Polar residues" evidence="6">
    <location>
        <begin position="232"/>
        <end position="243"/>
    </location>
</feature>
<dbReference type="EMBL" id="JH921428">
    <property type="protein sequence ID" value="EKD21748.1"/>
    <property type="molecule type" value="Genomic_DNA"/>
</dbReference>
<dbReference type="InterPro" id="IPR013083">
    <property type="entry name" value="Znf_RING/FYVE/PHD"/>
</dbReference>
<keyword evidence="3" id="KW-0862">Zinc</keyword>
<dbReference type="OrthoDB" id="441210at2759"/>
<dbReference type="AlphaFoldDB" id="K1XMK4"/>
<keyword evidence="1" id="KW-0479">Metal-binding</keyword>
<dbReference type="HOGENOM" id="CLU_049340_0_1_1"/>
<evidence type="ECO:0000313" key="9">
    <source>
        <dbReference type="Proteomes" id="UP000006753"/>
    </source>
</evidence>
<dbReference type="InParanoid" id="K1XMK4"/>
<dbReference type="GO" id="GO:0008270">
    <property type="term" value="F:zinc ion binding"/>
    <property type="evidence" value="ECO:0007669"/>
    <property type="project" value="UniProtKB-KW"/>
</dbReference>
<evidence type="ECO:0000256" key="5">
    <source>
        <dbReference type="SAM" id="Coils"/>
    </source>
</evidence>
<sequence length="389" mass="42123">MEFGLRCNVLKCRKEVGDHAMVTTCSHVFCIDCANRSGLASVRDGQRPICPACDVQLSNPDDAVVANLNPTEDYKTSVLSGLSPNVIMECAGRALNFWAYQTTQEIVYQEYLAKNLTDKYTTLNTQVDKIVHDANGEISNLRNRISSLQVVQDTLRRKNEEVMQALREKNRKHLQTQELYDKLKRRAMLGHVQDAAHDAVDHTILASAAANHFVDKADNHNTRPPPPPPLFSGQQSNGMQRSGSVGGPGAMNAVPHHTRAGRDTGWAGFSSQGNSTQNRPMQTPSSHRQQMASFPIGRPNNGVSGNSQPRLSPRQPLGNLNGNTSGFTGYGMSAGLKVSNPTGGLAGVMGRPVIGSRVAHRTGSAFSNHQNSAYGPSSTNMFSNGGNLY</sequence>
<dbReference type="KEGG" id="mbe:MBM_00861"/>
<dbReference type="GO" id="GO:0061630">
    <property type="term" value="F:ubiquitin protein ligase activity"/>
    <property type="evidence" value="ECO:0007669"/>
    <property type="project" value="InterPro"/>
</dbReference>
<accession>K1XMK4</accession>
<feature type="compositionally biased region" description="Polar residues" evidence="6">
    <location>
        <begin position="301"/>
        <end position="310"/>
    </location>
</feature>
<dbReference type="InterPro" id="IPR001841">
    <property type="entry name" value="Znf_RING"/>
</dbReference>
<dbReference type="PROSITE" id="PS50089">
    <property type="entry name" value="ZF_RING_2"/>
    <property type="match status" value="1"/>
</dbReference>
<dbReference type="GeneID" id="18756796"/>
<dbReference type="Pfam" id="PF14634">
    <property type="entry name" value="zf-RING_5"/>
    <property type="match status" value="1"/>
</dbReference>
<feature type="compositionally biased region" description="Polar residues" evidence="6">
    <location>
        <begin position="269"/>
        <end position="292"/>
    </location>
</feature>
<evidence type="ECO:0000256" key="3">
    <source>
        <dbReference type="ARBA" id="ARBA00022833"/>
    </source>
</evidence>
<reference evidence="8 9" key="1">
    <citation type="journal article" date="2012" name="BMC Genomics">
        <title>Sequencing the genome of Marssonina brunnea reveals fungus-poplar co-evolution.</title>
        <authorList>
            <person name="Zhu S."/>
            <person name="Cao Y.-Z."/>
            <person name="Jiang C."/>
            <person name="Tan B.-Y."/>
            <person name="Wang Z."/>
            <person name="Feng S."/>
            <person name="Zhang L."/>
            <person name="Su X.-H."/>
            <person name="Brejova B."/>
            <person name="Vinar T."/>
            <person name="Xu M."/>
            <person name="Wang M.-X."/>
            <person name="Zhang S.-G."/>
            <person name="Huang M.-R."/>
            <person name="Wu R."/>
            <person name="Zhou Y."/>
        </authorList>
    </citation>
    <scope>NUCLEOTIDE SEQUENCE [LARGE SCALE GENOMIC DNA]</scope>
    <source>
        <strain evidence="8 9">MB_m1</strain>
    </source>
</reference>
<evidence type="ECO:0000256" key="2">
    <source>
        <dbReference type="ARBA" id="ARBA00022771"/>
    </source>
</evidence>
<feature type="region of interest" description="Disordered" evidence="6">
    <location>
        <begin position="216"/>
        <end position="321"/>
    </location>
</feature>
<keyword evidence="5" id="KW-0175">Coiled coil</keyword>
<dbReference type="Gene3D" id="3.30.40.10">
    <property type="entry name" value="Zinc/RING finger domain, C3HC4 (zinc finger)"/>
    <property type="match status" value="1"/>
</dbReference>
<feature type="coiled-coil region" evidence="5">
    <location>
        <begin position="148"/>
        <end position="186"/>
    </location>
</feature>
<dbReference type="OMA" id="IDCANRS"/>
<evidence type="ECO:0000313" key="8">
    <source>
        <dbReference type="EMBL" id="EKD21748.1"/>
    </source>
</evidence>
<dbReference type="GO" id="GO:0007131">
    <property type="term" value="P:reciprocal meiotic recombination"/>
    <property type="evidence" value="ECO:0007669"/>
    <property type="project" value="InterPro"/>
</dbReference>
<dbReference type="GO" id="GO:0000795">
    <property type="term" value="C:synaptonemal complex"/>
    <property type="evidence" value="ECO:0007669"/>
    <property type="project" value="InterPro"/>
</dbReference>
<feature type="domain" description="RING-type" evidence="7">
    <location>
        <begin position="12"/>
        <end position="54"/>
    </location>
</feature>
<evidence type="ECO:0000259" key="7">
    <source>
        <dbReference type="PROSITE" id="PS50089"/>
    </source>
</evidence>
<organism evidence="8 9">
    <name type="scientific">Marssonina brunnea f. sp. multigermtubi (strain MB_m1)</name>
    <name type="common">Marssonina leaf spot fungus</name>
    <dbReference type="NCBI Taxonomy" id="1072389"/>
    <lineage>
        <taxon>Eukaryota</taxon>
        <taxon>Fungi</taxon>
        <taxon>Dikarya</taxon>
        <taxon>Ascomycota</taxon>
        <taxon>Pezizomycotina</taxon>
        <taxon>Leotiomycetes</taxon>
        <taxon>Helotiales</taxon>
        <taxon>Drepanopezizaceae</taxon>
        <taxon>Drepanopeziza</taxon>
    </lineage>
</organism>
<evidence type="ECO:0000256" key="1">
    <source>
        <dbReference type="ARBA" id="ARBA00022723"/>
    </source>
</evidence>
<dbReference type="PANTHER" id="PTHR14305">
    <property type="entry name" value="E3 UBIQUITIN-PROTEIN LIGASE CCNB1IP1"/>
    <property type="match status" value="1"/>
</dbReference>
<dbReference type="STRING" id="1072389.K1XMK4"/>
<keyword evidence="9" id="KW-1185">Reference proteome</keyword>
<dbReference type="PANTHER" id="PTHR14305:SF0">
    <property type="entry name" value="E3 UBIQUITIN-PROTEIN LIGASE CCNB1IP1"/>
    <property type="match status" value="1"/>
</dbReference>
<keyword evidence="2 4" id="KW-0863">Zinc-finger</keyword>
<evidence type="ECO:0000256" key="4">
    <source>
        <dbReference type="PROSITE-ProRule" id="PRU00175"/>
    </source>
</evidence>
<dbReference type="SUPFAM" id="SSF57850">
    <property type="entry name" value="RING/U-box"/>
    <property type="match status" value="1"/>
</dbReference>
<protein>
    <submittedName>
        <fullName evidence="8">Cyclin</fullName>
    </submittedName>
</protein>
<evidence type="ECO:0000256" key="6">
    <source>
        <dbReference type="SAM" id="MobiDB-lite"/>
    </source>
</evidence>
<dbReference type="eggNOG" id="ENOG502RMFV">
    <property type="taxonomic scope" value="Eukaryota"/>
</dbReference>
<gene>
    <name evidence="8" type="ORF">MBM_00861</name>
</gene>
<dbReference type="PROSITE" id="PS00518">
    <property type="entry name" value="ZF_RING_1"/>
    <property type="match status" value="1"/>
</dbReference>
<name>K1XMK4_MARBU</name>
<dbReference type="InterPro" id="IPR017907">
    <property type="entry name" value="Znf_RING_CS"/>
</dbReference>
<proteinExistence type="predicted"/>
<dbReference type="InterPro" id="IPR042448">
    <property type="entry name" value="CCNB1IP1"/>
</dbReference>
<dbReference type="Proteomes" id="UP000006753">
    <property type="component" value="Unassembled WGS sequence"/>
</dbReference>